<dbReference type="PANTHER" id="PTHR32552">
    <property type="entry name" value="FERRICHROME IRON RECEPTOR-RELATED"/>
    <property type="match status" value="1"/>
</dbReference>
<comment type="caution">
    <text evidence="16">The sequence shown here is derived from an EMBL/GenBank/DDBJ whole genome shotgun (WGS) entry which is preliminary data.</text>
</comment>
<dbReference type="EMBL" id="JACHOV010000001">
    <property type="protein sequence ID" value="MBB4640156.1"/>
    <property type="molecule type" value="Genomic_DNA"/>
</dbReference>
<feature type="domain" description="TonB-dependent receptor plug" evidence="15">
    <location>
        <begin position="60"/>
        <end position="165"/>
    </location>
</feature>
<evidence type="ECO:0000256" key="7">
    <source>
        <dbReference type="ARBA" id="ARBA00023065"/>
    </source>
</evidence>
<protein>
    <submittedName>
        <fullName evidence="16">Outer membrane receptor protein involved in Fe transport</fullName>
    </submittedName>
</protein>
<keyword evidence="9 11" id="KW-0472">Membrane</keyword>
<evidence type="ECO:0000256" key="11">
    <source>
        <dbReference type="PROSITE-ProRule" id="PRU01360"/>
    </source>
</evidence>
<evidence type="ECO:0000256" key="4">
    <source>
        <dbReference type="ARBA" id="ARBA00022496"/>
    </source>
</evidence>
<dbReference type="Pfam" id="PF00593">
    <property type="entry name" value="TonB_dep_Rec_b-barrel"/>
    <property type="match status" value="1"/>
</dbReference>
<keyword evidence="17" id="KW-1185">Reference proteome</keyword>
<evidence type="ECO:0000256" key="13">
    <source>
        <dbReference type="SAM" id="SignalP"/>
    </source>
</evidence>
<keyword evidence="6" id="KW-0408">Iron</keyword>
<dbReference type="CDD" id="cd01347">
    <property type="entry name" value="ligand_gated_channel"/>
    <property type="match status" value="1"/>
</dbReference>
<evidence type="ECO:0000256" key="9">
    <source>
        <dbReference type="ARBA" id="ARBA00023136"/>
    </source>
</evidence>
<evidence type="ECO:0000259" key="14">
    <source>
        <dbReference type="Pfam" id="PF00593"/>
    </source>
</evidence>
<keyword evidence="5 11" id="KW-0812">Transmembrane</keyword>
<dbReference type="InterPro" id="IPR000531">
    <property type="entry name" value="Beta-barrel_TonB"/>
</dbReference>
<comment type="similarity">
    <text evidence="11 12">Belongs to the TonB-dependent receptor family.</text>
</comment>
<feature type="domain" description="TonB-dependent receptor-like beta-barrel" evidence="14">
    <location>
        <begin position="283"/>
        <end position="755"/>
    </location>
</feature>
<evidence type="ECO:0000256" key="12">
    <source>
        <dbReference type="RuleBase" id="RU003357"/>
    </source>
</evidence>
<dbReference type="SUPFAM" id="SSF56935">
    <property type="entry name" value="Porins"/>
    <property type="match status" value="1"/>
</dbReference>
<dbReference type="InterPro" id="IPR036942">
    <property type="entry name" value="Beta-barrel_TonB_sf"/>
</dbReference>
<keyword evidence="3 11" id="KW-1134">Transmembrane beta strand</keyword>
<dbReference type="AlphaFoldDB" id="A0A840HRH5"/>
<dbReference type="PANTHER" id="PTHR32552:SF81">
    <property type="entry name" value="TONB-DEPENDENT OUTER MEMBRANE RECEPTOR"/>
    <property type="match status" value="1"/>
</dbReference>
<comment type="subcellular location">
    <subcellularLocation>
        <location evidence="1 11">Cell outer membrane</location>
        <topology evidence="1 11">Multi-pass membrane protein</topology>
    </subcellularLocation>
</comment>
<evidence type="ECO:0000256" key="10">
    <source>
        <dbReference type="ARBA" id="ARBA00023237"/>
    </source>
</evidence>
<gene>
    <name evidence="16" type="ORF">HNQ99_000436</name>
</gene>
<evidence type="ECO:0000313" key="17">
    <source>
        <dbReference type="Proteomes" id="UP000575068"/>
    </source>
</evidence>
<name>A0A840HRH5_9SPHN</name>
<feature type="signal peptide" evidence="13">
    <location>
        <begin position="1"/>
        <end position="25"/>
    </location>
</feature>
<dbReference type="InterPro" id="IPR012910">
    <property type="entry name" value="Plug_dom"/>
</dbReference>
<evidence type="ECO:0000256" key="2">
    <source>
        <dbReference type="ARBA" id="ARBA00022448"/>
    </source>
</evidence>
<dbReference type="GO" id="GO:0006826">
    <property type="term" value="P:iron ion transport"/>
    <property type="evidence" value="ECO:0007669"/>
    <property type="project" value="UniProtKB-KW"/>
</dbReference>
<evidence type="ECO:0000256" key="5">
    <source>
        <dbReference type="ARBA" id="ARBA00022692"/>
    </source>
</evidence>
<evidence type="ECO:0000256" key="1">
    <source>
        <dbReference type="ARBA" id="ARBA00004571"/>
    </source>
</evidence>
<reference evidence="16 17" key="1">
    <citation type="submission" date="2020-08" db="EMBL/GenBank/DDBJ databases">
        <title>Genomic Encyclopedia of Type Strains, Phase IV (KMG-IV): sequencing the most valuable type-strain genomes for metagenomic binning, comparative biology and taxonomic classification.</title>
        <authorList>
            <person name="Goeker M."/>
        </authorList>
    </citation>
    <scope>NUCLEOTIDE SEQUENCE [LARGE SCALE GENOMIC DNA]</scope>
    <source>
        <strain evidence="16 17">DSM 7465</strain>
    </source>
</reference>
<keyword evidence="13" id="KW-0732">Signal</keyword>
<accession>A0A840HRH5</accession>
<keyword evidence="16" id="KW-0675">Receptor</keyword>
<keyword evidence="10 11" id="KW-0998">Cell outer membrane</keyword>
<dbReference type="InterPro" id="IPR039426">
    <property type="entry name" value="TonB-dep_rcpt-like"/>
</dbReference>
<sequence>MFKTSQLAHLTSVCLASLMAAPLAAQSLPAEGAGQRELAAADDSADIVVTANRRSQALTDVGLAMSVLDSSQLDNRQVSSVSDLAALVPGLSIGDSGYATPIYSLRGVGVNEPAVGAGSSVTVYVDEVPLTLPIFTRGASFDLERIEVVKGPQGTLYGQNATGGAINYIASKPTDNFEARIKGSYGRFNAASLEGFISGPLSDTLSGRIAARGERADGWQKSITRDDSQGKVRKFAGRAMLEWQPGDDFRALLNFNGWKDRSDTQAPQLIRIVPNNPAVAPFPFVSSAPLAAGSPRTADWDRDTDFDQNAWFYQGSLRMEYDIADGVTLTSLTAYSKFRNRSVHEADGIGYSAALGRDIIDGRYDLASDANSFTQEVRLSASFSIINFVIGANYQRDNVNDVQFGHFDDFSIISNFFGVDINSTRNLNNQRIRGYGVFGNLEAELTDYLTISGGLRINNETRSFKGCSADSGDGNAAAGYNGFTNFLRGNLGLPPLSGSQIIGPGECISSNSDLIPAFRVDRLEQSNVPWNVNVNFKPFDRSLIYARVSRGFKAGNYPSLSAGNNAVFTPVSQEKLLAYELGFRSNAIDGLSVEGAIFRYEYTDKQQRGRKDTGFPFGLVATQVNIPESRIQGAELSATLRPVTGLTLSGSAVYVDTEIKRYTGFSIEGPLVDMKGLPLNFSPKWSVNLDANYSVPITSSLNLFGGAGLAYRSKTTSQLAASSLYDIDAYTLINAQLGVEDIDGRWRLWAYGNNITNEYYWTNVVKFADTVTRFTGMPATYGVSFAYNFK</sequence>
<evidence type="ECO:0000259" key="15">
    <source>
        <dbReference type="Pfam" id="PF07715"/>
    </source>
</evidence>
<dbReference type="GO" id="GO:0009279">
    <property type="term" value="C:cell outer membrane"/>
    <property type="evidence" value="ECO:0007669"/>
    <property type="project" value="UniProtKB-SubCell"/>
</dbReference>
<dbReference type="Gene3D" id="2.40.170.20">
    <property type="entry name" value="TonB-dependent receptor, beta-barrel domain"/>
    <property type="match status" value="1"/>
</dbReference>
<keyword evidence="8 12" id="KW-0798">TonB box</keyword>
<proteinExistence type="inferred from homology"/>
<dbReference type="PROSITE" id="PS52016">
    <property type="entry name" value="TONB_DEPENDENT_REC_3"/>
    <property type="match status" value="1"/>
</dbReference>
<dbReference type="Pfam" id="PF07715">
    <property type="entry name" value="Plug"/>
    <property type="match status" value="1"/>
</dbReference>
<feature type="chain" id="PRO_5032394796" evidence="13">
    <location>
        <begin position="26"/>
        <end position="790"/>
    </location>
</feature>
<dbReference type="Proteomes" id="UP000575068">
    <property type="component" value="Unassembled WGS sequence"/>
</dbReference>
<keyword evidence="4" id="KW-0410">Iron transport</keyword>
<keyword evidence="2 11" id="KW-0813">Transport</keyword>
<organism evidence="16 17">
    <name type="scientific">Rhizorhapis suberifaciens</name>
    <name type="common">corky root of lettuce</name>
    <dbReference type="NCBI Taxonomy" id="13656"/>
    <lineage>
        <taxon>Bacteria</taxon>
        <taxon>Pseudomonadati</taxon>
        <taxon>Pseudomonadota</taxon>
        <taxon>Alphaproteobacteria</taxon>
        <taxon>Sphingomonadales</taxon>
        <taxon>Sphingomonadaceae</taxon>
        <taxon>Rhizorhapis</taxon>
    </lineage>
</organism>
<evidence type="ECO:0000256" key="8">
    <source>
        <dbReference type="ARBA" id="ARBA00023077"/>
    </source>
</evidence>
<keyword evidence="7" id="KW-0406">Ion transport</keyword>
<evidence type="ECO:0000256" key="3">
    <source>
        <dbReference type="ARBA" id="ARBA00022452"/>
    </source>
</evidence>
<dbReference type="RefSeq" id="WP_184473984.1">
    <property type="nucleotide sequence ID" value="NZ_JACHOV010000001.1"/>
</dbReference>
<evidence type="ECO:0000256" key="6">
    <source>
        <dbReference type="ARBA" id="ARBA00023004"/>
    </source>
</evidence>
<evidence type="ECO:0000313" key="16">
    <source>
        <dbReference type="EMBL" id="MBB4640156.1"/>
    </source>
</evidence>